<gene>
    <name evidence="3" type="ORF">KME15_06975</name>
</gene>
<dbReference type="Proteomes" id="UP000757435">
    <property type="component" value="Unassembled WGS sequence"/>
</dbReference>
<reference evidence="3" key="1">
    <citation type="submission" date="2021-05" db="EMBL/GenBank/DDBJ databases">
        <authorList>
            <person name="Pietrasiak N."/>
            <person name="Ward R."/>
            <person name="Stajich J.E."/>
            <person name="Kurbessoian T."/>
        </authorList>
    </citation>
    <scope>NUCLEOTIDE SEQUENCE</scope>
    <source>
        <strain evidence="3">UHER 2000/2452</strain>
    </source>
</reference>
<sequence length="183" mass="19908">MQTIFVTGFYLALMGSPLWAIAAQPSPTAQVAPVETTAQVAPVETDVESSDYADAVITLERTACFGTCPVYQLTVYGDGRVVYEGTAFVAVIGKRTAQISPEQVQQLVTAFETANFFSLENQYVAEATDLPGAWTSISSNGQSKRVWRYGSSDRPELNNAPRSLTELENQIDQIVNSQQWVGS</sequence>
<evidence type="ECO:0000313" key="4">
    <source>
        <dbReference type="Proteomes" id="UP000757435"/>
    </source>
</evidence>
<dbReference type="EMBL" id="JAHHHD010000005">
    <property type="protein sequence ID" value="MBW4658399.1"/>
    <property type="molecule type" value="Genomic_DNA"/>
</dbReference>
<keyword evidence="1" id="KW-0732">Signal</keyword>
<dbReference type="InterPro" id="IPR045497">
    <property type="entry name" value="DUF6438"/>
</dbReference>
<feature type="domain" description="DUF6438" evidence="2">
    <location>
        <begin position="56"/>
        <end position="174"/>
    </location>
</feature>
<dbReference type="AlphaFoldDB" id="A0A951UM87"/>
<feature type="chain" id="PRO_5037554404" description="DUF6438 domain-containing protein" evidence="1">
    <location>
        <begin position="23"/>
        <end position="183"/>
    </location>
</feature>
<feature type="signal peptide" evidence="1">
    <location>
        <begin position="1"/>
        <end position="22"/>
    </location>
</feature>
<evidence type="ECO:0000313" key="3">
    <source>
        <dbReference type="EMBL" id="MBW4658399.1"/>
    </source>
</evidence>
<dbReference type="Pfam" id="PF20033">
    <property type="entry name" value="DUF6438"/>
    <property type="match status" value="1"/>
</dbReference>
<organism evidence="3 4">
    <name type="scientific">Drouetiella hepatica Uher 2000/2452</name>
    <dbReference type="NCBI Taxonomy" id="904376"/>
    <lineage>
        <taxon>Bacteria</taxon>
        <taxon>Bacillati</taxon>
        <taxon>Cyanobacteriota</taxon>
        <taxon>Cyanophyceae</taxon>
        <taxon>Oculatellales</taxon>
        <taxon>Oculatellaceae</taxon>
        <taxon>Drouetiella</taxon>
    </lineage>
</organism>
<protein>
    <recommendedName>
        <fullName evidence="2">DUF6438 domain-containing protein</fullName>
    </recommendedName>
</protein>
<name>A0A951UM87_9CYAN</name>
<evidence type="ECO:0000256" key="1">
    <source>
        <dbReference type="SAM" id="SignalP"/>
    </source>
</evidence>
<proteinExistence type="predicted"/>
<comment type="caution">
    <text evidence="3">The sequence shown here is derived from an EMBL/GenBank/DDBJ whole genome shotgun (WGS) entry which is preliminary data.</text>
</comment>
<accession>A0A951UM87</accession>
<reference evidence="3" key="2">
    <citation type="journal article" date="2022" name="Microbiol. Resour. Announc.">
        <title>Metagenome Sequencing to Explore Phylogenomics of Terrestrial Cyanobacteria.</title>
        <authorList>
            <person name="Ward R.D."/>
            <person name="Stajich J.E."/>
            <person name="Johansen J.R."/>
            <person name="Huntemann M."/>
            <person name="Clum A."/>
            <person name="Foster B."/>
            <person name="Foster B."/>
            <person name="Roux S."/>
            <person name="Palaniappan K."/>
            <person name="Varghese N."/>
            <person name="Mukherjee S."/>
            <person name="Reddy T.B.K."/>
            <person name="Daum C."/>
            <person name="Copeland A."/>
            <person name="Chen I.A."/>
            <person name="Ivanova N.N."/>
            <person name="Kyrpides N.C."/>
            <person name="Shapiro N."/>
            <person name="Eloe-Fadrosh E.A."/>
            <person name="Pietrasiak N."/>
        </authorList>
    </citation>
    <scope>NUCLEOTIDE SEQUENCE</scope>
    <source>
        <strain evidence="3">UHER 2000/2452</strain>
    </source>
</reference>
<evidence type="ECO:0000259" key="2">
    <source>
        <dbReference type="Pfam" id="PF20033"/>
    </source>
</evidence>